<keyword evidence="6 7" id="KW-0326">Glycosidase</keyword>
<dbReference type="Gene3D" id="1.10.530.40">
    <property type="match status" value="1"/>
</dbReference>
<dbReference type="EMBL" id="CP158268">
    <property type="protein sequence ID" value="XDJ85151.1"/>
    <property type="molecule type" value="Genomic_DNA"/>
</dbReference>
<keyword evidence="3 7" id="KW-0081">Bacteriolytic enzyme</keyword>
<dbReference type="GO" id="GO:0009253">
    <property type="term" value="P:peptidoglycan catabolic process"/>
    <property type="evidence" value="ECO:0007669"/>
    <property type="project" value="InterPro"/>
</dbReference>
<dbReference type="InterPro" id="IPR033907">
    <property type="entry name" value="Endolysin_autolysin"/>
</dbReference>
<dbReference type="InterPro" id="IPR023347">
    <property type="entry name" value="Lysozyme_dom_sf"/>
</dbReference>
<dbReference type="SUPFAM" id="SSF53955">
    <property type="entry name" value="Lysozyme-like"/>
    <property type="match status" value="1"/>
</dbReference>
<keyword evidence="2 7" id="KW-0929">Antimicrobial</keyword>
<dbReference type="GO" id="GO:0003796">
    <property type="term" value="F:lysozyme activity"/>
    <property type="evidence" value="ECO:0007669"/>
    <property type="project" value="UniProtKB-EC"/>
</dbReference>
<evidence type="ECO:0000256" key="3">
    <source>
        <dbReference type="ARBA" id="ARBA00022638"/>
    </source>
</evidence>
<dbReference type="GO" id="GO:0031640">
    <property type="term" value="P:killing of cells of another organism"/>
    <property type="evidence" value="ECO:0007669"/>
    <property type="project" value="UniProtKB-KW"/>
</dbReference>
<dbReference type="Pfam" id="PF00959">
    <property type="entry name" value="Phage_lysozyme"/>
    <property type="match status" value="1"/>
</dbReference>
<comment type="similarity">
    <text evidence="7">Belongs to the glycosyl hydrolase 24 family.</text>
</comment>
<dbReference type="RefSeq" id="WP_368641785.1">
    <property type="nucleotide sequence ID" value="NZ_CP158268.1"/>
</dbReference>
<evidence type="ECO:0000256" key="2">
    <source>
        <dbReference type="ARBA" id="ARBA00022529"/>
    </source>
</evidence>
<dbReference type="PANTHER" id="PTHR38107">
    <property type="match status" value="1"/>
</dbReference>
<accession>A0AB39FYR9</accession>
<reference evidence="8" key="1">
    <citation type="submission" date="2024-05" db="EMBL/GenBank/DDBJ databases">
        <authorList>
            <person name="Luo Y.-C."/>
            <person name="Nicholds J."/>
            <person name="Mortimer T."/>
            <person name="Maboni G."/>
        </authorList>
    </citation>
    <scope>NUCLEOTIDE SEQUENCE</scope>
    <source>
        <strain evidence="8">140124</strain>
    </source>
</reference>
<dbReference type="InterPro" id="IPR051018">
    <property type="entry name" value="Bacteriophage_GH24"/>
</dbReference>
<gene>
    <name evidence="8" type="ORF">ABRZ08_13270</name>
</gene>
<dbReference type="AlphaFoldDB" id="A0AB39FYR9"/>
<comment type="catalytic activity">
    <reaction evidence="1 7">
        <text>Hydrolysis of (1-&gt;4)-beta-linkages between N-acetylmuramic acid and N-acetyl-D-glucosamine residues in a peptidoglycan and between N-acetyl-D-glucosamine residues in chitodextrins.</text>
        <dbReference type="EC" id="3.2.1.17"/>
    </reaction>
</comment>
<dbReference type="InterPro" id="IPR034690">
    <property type="entry name" value="Endolysin_T4_type"/>
</dbReference>
<keyword evidence="5" id="KW-1035">Host cytoplasm</keyword>
<name>A0AB39FYR9_9BURK</name>
<evidence type="ECO:0000256" key="5">
    <source>
        <dbReference type="ARBA" id="ARBA00023200"/>
    </source>
</evidence>
<evidence type="ECO:0000256" key="1">
    <source>
        <dbReference type="ARBA" id="ARBA00000632"/>
    </source>
</evidence>
<organism evidence="8">
    <name type="scientific">Castellaniella ginsengisoli</name>
    <dbReference type="NCBI Taxonomy" id="546114"/>
    <lineage>
        <taxon>Bacteria</taxon>
        <taxon>Pseudomonadati</taxon>
        <taxon>Pseudomonadota</taxon>
        <taxon>Betaproteobacteria</taxon>
        <taxon>Burkholderiales</taxon>
        <taxon>Alcaligenaceae</taxon>
        <taxon>Castellaniella</taxon>
    </lineage>
</organism>
<evidence type="ECO:0000256" key="4">
    <source>
        <dbReference type="ARBA" id="ARBA00022801"/>
    </source>
</evidence>
<dbReference type="GO" id="GO:0016998">
    <property type="term" value="P:cell wall macromolecule catabolic process"/>
    <property type="evidence" value="ECO:0007669"/>
    <property type="project" value="InterPro"/>
</dbReference>
<sequence length="156" mass="16628">MTTISPDGMALIKHYEGCRLMAYRDAVGIWTIGYGDTQNVQPGLTITQAEADQRLLSRLAAEFVPEVLAAAGAPSQCQLDAMVSLAYNIGTGAFARSTLVRLFRGGDTAGAAAQFTRWDKAGGVSLRGLRRRRVAERALFDGKPLAVALQIGDSTP</sequence>
<evidence type="ECO:0000313" key="8">
    <source>
        <dbReference type="EMBL" id="XDJ85151.1"/>
    </source>
</evidence>
<dbReference type="EC" id="3.2.1.17" evidence="7"/>
<dbReference type="PANTHER" id="PTHR38107:SF3">
    <property type="entry name" value="LYSOZYME RRRD-RELATED"/>
    <property type="match status" value="1"/>
</dbReference>
<dbReference type="CDD" id="cd00737">
    <property type="entry name" value="lyz_endolysin_autolysin"/>
    <property type="match status" value="1"/>
</dbReference>
<evidence type="ECO:0000256" key="6">
    <source>
        <dbReference type="ARBA" id="ARBA00023295"/>
    </source>
</evidence>
<dbReference type="HAMAP" id="MF_04110">
    <property type="entry name" value="ENDOLYSIN_T4"/>
    <property type="match status" value="1"/>
</dbReference>
<dbReference type="GO" id="GO:0042742">
    <property type="term" value="P:defense response to bacterium"/>
    <property type="evidence" value="ECO:0007669"/>
    <property type="project" value="UniProtKB-KW"/>
</dbReference>
<dbReference type="InterPro" id="IPR002196">
    <property type="entry name" value="Glyco_hydro_24"/>
</dbReference>
<dbReference type="InterPro" id="IPR023346">
    <property type="entry name" value="Lysozyme-like_dom_sf"/>
</dbReference>
<evidence type="ECO:0000256" key="7">
    <source>
        <dbReference type="RuleBase" id="RU003788"/>
    </source>
</evidence>
<protein>
    <recommendedName>
        <fullName evidence="7">Lysozyme</fullName>
        <ecNumber evidence="7">3.2.1.17</ecNumber>
    </recommendedName>
</protein>
<keyword evidence="4 7" id="KW-0378">Hydrolase</keyword>
<proteinExistence type="inferred from homology"/>